<organism evidence="2 3">
    <name type="scientific">Hypothenemus hampei</name>
    <name type="common">Coffee berry borer</name>
    <dbReference type="NCBI Taxonomy" id="57062"/>
    <lineage>
        <taxon>Eukaryota</taxon>
        <taxon>Metazoa</taxon>
        <taxon>Ecdysozoa</taxon>
        <taxon>Arthropoda</taxon>
        <taxon>Hexapoda</taxon>
        <taxon>Insecta</taxon>
        <taxon>Pterygota</taxon>
        <taxon>Neoptera</taxon>
        <taxon>Endopterygota</taxon>
        <taxon>Coleoptera</taxon>
        <taxon>Polyphaga</taxon>
        <taxon>Cucujiformia</taxon>
        <taxon>Curculionidae</taxon>
        <taxon>Scolytinae</taxon>
        <taxon>Hypothenemus</taxon>
    </lineage>
</organism>
<gene>
    <name evidence="2" type="ORF">ABEB36_004181</name>
</gene>
<comment type="caution">
    <text evidence="2">The sequence shown here is derived from an EMBL/GenBank/DDBJ whole genome shotgun (WGS) entry which is preliminary data.</text>
</comment>
<dbReference type="Proteomes" id="UP001566132">
    <property type="component" value="Unassembled WGS sequence"/>
</dbReference>
<dbReference type="EMBL" id="JBDJPC010000003">
    <property type="protein sequence ID" value="KAL1509446.1"/>
    <property type="molecule type" value="Genomic_DNA"/>
</dbReference>
<name>A0ABD1F2H7_HYPHA</name>
<feature type="coiled-coil region" evidence="1">
    <location>
        <begin position="84"/>
        <end position="136"/>
    </location>
</feature>
<protein>
    <recommendedName>
        <fullName evidence="4">Cilia- and flagella-associated protein 157</fullName>
    </recommendedName>
</protein>
<proteinExistence type="predicted"/>
<evidence type="ECO:0000313" key="3">
    <source>
        <dbReference type="Proteomes" id="UP001566132"/>
    </source>
</evidence>
<dbReference type="AlphaFoldDB" id="A0ABD1F2H7"/>
<sequence>MQNLKKESLKIQKKTVDNHVDAALNYNAHLERENATLRTQVQDLTEKYEGLWKYFQEKREKFRSDFERLHQEVKINEGHLIDKNKKYLEQQKKLTEEVKRMKRENEELKLQRQNIENVTTKEINKLESEITLLKRDQEILRAGYQRSNEKYQKNKIKLQHAMSVIQELTEVVSHYATKPKNVCEITQTEWETFETNPSDCSQPRDSVLKNAENLLLSDIFFKPRSFCDSEIDLFRVRSKTKCLSKTLR</sequence>
<reference evidence="2 3" key="1">
    <citation type="submission" date="2024-05" db="EMBL/GenBank/DDBJ databases">
        <title>Genetic variation in Jamaican populations of the coffee berry borer (Hypothenemus hampei).</title>
        <authorList>
            <person name="Errbii M."/>
            <person name="Myrie A."/>
        </authorList>
    </citation>
    <scope>NUCLEOTIDE SEQUENCE [LARGE SCALE GENOMIC DNA]</scope>
    <source>
        <strain evidence="2">JA-Hopewell-2020-01-JO</strain>
        <tissue evidence="2">Whole body</tissue>
    </source>
</reference>
<evidence type="ECO:0008006" key="4">
    <source>
        <dbReference type="Google" id="ProtNLM"/>
    </source>
</evidence>
<accession>A0ABD1F2H7</accession>
<keyword evidence="1" id="KW-0175">Coiled coil</keyword>
<evidence type="ECO:0000256" key="1">
    <source>
        <dbReference type="SAM" id="Coils"/>
    </source>
</evidence>
<keyword evidence="3" id="KW-1185">Reference proteome</keyword>
<evidence type="ECO:0000313" key="2">
    <source>
        <dbReference type="EMBL" id="KAL1509446.1"/>
    </source>
</evidence>